<sequence length="204" mass="23877">MSFLNASTSFTRFRILDPVPSALWPTIPDKLRQFSFRDIDDTSDERAWGWVCFDDMLDSQWRTAPPEKGEFLAFSLRLDTRRIPAAVIKKYTALSLRDEEERNKQQGKKFISRERKKELKEQVKLRLLSRFLPIPAEFNVVWATTSNMVYFASTQSKMCDLFMEYFTLTFDLHLEAMTPYQLAASMLDENAMSRLDIIEATQFA</sequence>
<proteinExistence type="predicted"/>
<dbReference type="AlphaFoldDB" id="A0A0H3A697"/>
<dbReference type="HOGENOM" id="CLU_114462_0_0_7"/>
<evidence type="ECO:0000313" key="1">
    <source>
        <dbReference type="EMBL" id="ABM27803.1"/>
    </source>
</evidence>
<reference evidence="2" key="1">
    <citation type="journal article" date="2009" name="Environ. Microbiol.">
        <title>Contribution of mobile genetic elements to Desulfovibrio vulgaris genome plasticity.</title>
        <authorList>
            <person name="Walker C.B."/>
            <person name="Stolyar S."/>
            <person name="Chivian D."/>
            <person name="Pinel N."/>
            <person name="Gabster J.A."/>
            <person name="Dehal P.S."/>
            <person name="He Z."/>
            <person name="Yang Z.K."/>
            <person name="Yen H.C."/>
            <person name="Zhou J."/>
            <person name="Wall J.D."/>
            <person name="Hazen T.C."/>
            <person name="Arkin A.P."/>
            <person name="Stahl D.A."/>
        </authorList>
    </citation>
    <scope>NUCLEOTIDE SEQUENCE [LARGE SCALE GENOMIC DNA]</scope>
    <source>
        <strain evidence="2">DP4</strain>
    </source>
</reference>
<evidence type="ECO:0000313" key="2">
    <source>
        <dbReference type="Proteomes" id="UP000009173"/>
    </source>
</evidence>
<dbReference type="GO" id="GO:0006310">
    <property type="term" value="P:DNA recombination"/>
    <property type="evidence" value="ECO:0007669"/>
    <property type="project" value="InterPro"/>
</dbReference>
<name>A0A0H3A697_NITV4</name>
<dbReference type="EMBL" id="CP000527">
    <property type="protein sequence ID" value="ABM27803.1"/>
    <property type="molecule type" value="Genomic_DNA"/>
</dbReference>
<gene>
    <name evidence="1" type="ordered locus">Dvul_0781</name>
</gene>
<dbReference type="RefSeq" id="WP_010939729.1">
    <property type="nucleotide sequence ID" value="NC_008751.1"/>
</dbReference>
<accession>A0A0H3A697</accession>
<dbReference type="Proteomes" id="UP000009173">
    <property type="component" value="Chromosome"/>
</dbReference>
<dbReference type="KEGG" id="dvl:Dvul_0781"/>
<dbReference type="Pfam" id="PF04381">
    <property type="entry name" value="RdgC"/>
    <property type="match status" value="1"/>
</dbReference>
<organism evidence="1 2">
    <name type="scientific">Nitratidesulfovibrio vulgaris (strain DP4)</name>
    <name type="common">Desulfovibrio vulgaris</name>
    <dbReference type="NCBI Taxonomy" id="391774"/>
    <lineage>
        <taxon>Bacteria</taxon>
        <taxon>Pseudomonadati</taxon>
        <taxon>Thermodesulfobacteriota</taxon>
        <taxon>Desulfovibrionia</taxon>
        <taxon>Desulfovibrionales</taxon>
        <taxon>Desulfovibrionaceae</taxon>
        <taxon>Nitratidesulfovibrio</taxon>
    </lineage>
</organism>
<dbReference type="InterPro" id="IPR007476">
    <property type="entry name" value="RdgC"/>
</dbReference>
<protein>
    <submittedName>
        <fullName evidence="1">Uncharacterized protein</fullName>
    </submittedName>
</protein>